<reference evidence="1 2" key="1">
    <citation type="journal article" date="2023" name="Life. Sci Alliance">
        <title>Evolutionary insights into 3D genome organization and epigenetic landscape of Vigna mungo.</title>
        <authorList>
            <person name="Junaid A."/>
            <person name="Singh B."/>
            <person name="Bhatia S."/>
        </authorList>
    </citation>
    <scope>NUCLEOTIDE SEQUENCE [LARGE SCALE GENOMIC DNA]</scope>
    <source>
        <strain evidence="1">Urdbean</strain>
    </source>
</reference>
<proteinExistence type="predicted"/>
<sequence>MKALFSSKHKYSQASMMRSSSKSGIFCTFSTTSSKHTLLLVSVNASAIRLISAAITLIICSKTSQVRLRFDGCSECDCDDEGLALVCSDEPCTSSLASSSWLSSALGNTGAGVSACSS</sequence>
<organism evidence="1 2">
    <name type="scientific">Vigna mungo</name>
    <name type="common">Black gram</name>
    <name type="synonym">Phaseolus mungo</name>
    <dbReference type="NCBI Taxonomy" id="3915"/>
    <lineage>
        <taxon>Eukaryota</taxon>
        <taxon>Viridiplantae</taxon>
        <taxon>Streptophyta</taxon>
        <taxon>Embryophyta</taxon>
        <taxon>Tracheophyta</taxon>
        <taxon>Spermatophyta</taxon>
        <taxon>Magnoliopsida</taxon>
        <taxon>eudicotyledons</taxon>
        <taxon>Gunneridae</taxon>
        <taxon>Pentapetalae</taxon>
        <taxon>rosids</taxon>
        <taxon>fabids</taxon>
        <taxon>Fabales</taxon>
        <taxon>Fabaceae</taxon>
        <taxon>Papilionoideae</taxon>
        <taxon>50 kb inversion clade</taxon>
        <taxon>NPAAA clade</taxon>
        <taxon>indigoferoid/millettioid clade</taxon>
        <taxon>Phaseoleae</taxon>
        <taxon>Vigna</taxon>
    </lineage>
</organism>
<evidence type="ECO:0000313" key="1">
    <source>
        <dbReference type="EMBL" id="WVY93441.1"/>
    </source>
</evidence>
<protein>
    <submittedName>
        <fullName evidence="1">Uncharacterized protein</fullName>
    </submittedName>
</protein>
<gene>
    <name evidence="1" type="ORF">V8G54_032529</name>
</gene>
<keyword evidence="2" id="KW-1185">Reference proteome</keyword>
<dbReference type="Proteomes" id="UP001374535">
    <property type="component" value="Chromosome 10"/>
</dbReference>
<evidence type="ECO:0000313" key="2">
    <source>
        <dbReference type="Proteomes" id="UP001374535"/>
    </source>
</evidence>
<dbReference type="EMBL" id="CP144691">
    <property type="protein sequence ID" value="WVY93441.1"/>
    <property type="molecule type" value="Genomic_DNA"/>
</dbReference>
<accession>A0AAQ3MM36</accession>
<dbReference type="AlphaFoldDB" id="A0AAQ3MM36"/>
<name>A0AAQ3MM36_VIGMU</name>